<accession>A0A369ANG0</accession>
<evidence type="ECO:0000259" key="1">
    <source>
        <dbReference type="SMART" id="SM00871"/>
    </source>
</evidence>
<sequence>MIIEKIQNQPFYYLRRVGAFGVENYQLMAKLKEIVENQNIMDSQTVIYGIPQVKETIDKAIYDVGFITNKQVESEELQQGELLAGDYAIIETSHTEKAVAELWQKLTTAVFYEEQGIHYDESRFIMERYRKELVENGRCEFCVPVK</sequence>
<dbReference type="InterPro" id="IPR010499">
    <property type="entry name" value="AraC_E-bd"/>
</dbReference>
<dbReference type="SMART" id="SM00871">
    <property type="entry name" value="AraC_E_bind"/>
    <property type="match status" value="1"/>
</dbReference>
<dbReference type="AlphaFoldDB" id="A0A369ANG0"/>
<keyword evidence="3" id="KW-1185">Reference proteome</keyword>
<gene>
    <name evidence="2" type="ORF">CBF32_11725</name>
</gene>
<dbReference type="Gene3D" id="3.20.80.10">
    <property type="entry name" value="Regulatory factor, effector binding domain"/>
    <property type="match status" value="1"/>
</dbReference>
<dbReference type="GeneID" id="63147434"/>
<comment type="caution">
    <text evidence="2">The sequence shown here is derived from an EMBL/GenBank/DDBJ whole genome shotgun (WGS) entry which is preliminary data.</text>
</comment>
<dbReference type="InterPro" id="IPR029442">
    <property type="entry name" value="GyrI-like"/>
</dbReference>
<dbReference type="SUPFAM" id="SSF55136">
    <property type="entry name" value="Probable bacterial effector-binding domain"/>
    <property type="match status" value="1"/>
</dbReference>
<dbReference type="InterPro" id="IPR011256">
    <property type="entry name" value="Reg_factor_effector_dom_sf"/>
</dbReference>
<dbReference type="Pfam" id="PF06445">
    <property type="entry name" value="GyrI-like"/>
    <property type="match status" value="1"/>
</dbReference>
<proteinExistence type="predicted"/>
<dbReference type="OrthoDB" id="5337216at2"/>
<dbReference type="Proteomes" id="UP000288197">
    <property type="component" value="Unassembled WGS sequence"/>
</dbReference>
<dbReference type="EMBL" id="NGJX01000015">
    <property type="protein sequence ID" value="RST99406.1"/>
    <property type="molecule type" value="Genomic_DNA"/>
</dbReference>
<organism evidence="2 3">
    <name type="scientific">Vagococcus fluvialis</name>
    <dbReference type="NCBI Taxonomy" id="2738"/>
    <lineage>
        <taxon>Bacteria</taxon>
        <taxon>Bacillati</taxon>
        <taxon>Bacillota</taxon>
        <taxon>Bacilli</taxon>
        <taxon>Lactobacillales</taxon>
        <taxon>Enterococcaceae</taxon>
        <taxon>Vagococcus</taxon>
    </lineage>
</organism>
<evidence type="ECO:0000313" key="3">
    <source>
        <dbReference type="Proteomes" id="UP000288197"/>
    </source>
</evidence>
<feature type="domain" description="AraC effector-binding" evidence="1">
    <location>
        <begin position="1"/>
        <end position="146"/>
    </location>
</feature>
<protein>
    <recommendedName>
        <fullName evidence="1">AraC effector-binding domain-containing protein</fullName>
    </recommendedName>
</protein>
<reference evidence="2 3" key="1">
    <citation type="submission" date="2017-05" db="EMBL/GenBank/DDBJ databases">
        <title>Vagococcus spp. assemblies.</title>
        <authorList>
            <person name="Gulvik C.A."/>
        </authorList>
    </citation>
    <scope>NUCLEOTIDE SEQUENCE [LARGE SCALE GENOMIC DNA]</scope>
    <source>
        <strain evidence="2 3">NCFB 2497</strain>
    </source>
</reference>
<evidence type="ECO:0000313" key="2">
    <source>
        <dbReference type="EMBL" id="RST99406.1"/>
    </source>
</evidence>
<name>A0A369ANG0_9ENTE</name>
<dbReference type="RefSeq" id="WP_114290450.1">
    <property type="nucleotide sequence ID" value="NZ_CP081461.1"/>
</dbReference>